<dbReference type="SUPFAM" id="SSF55729">
    <property type="entry name" value="Acyl-CoA N-acyltransferases (Nat)"/>
    <property type="match status" value="1"/>
</dbReference>
<dbReference type="InterPro" id="IPR000182">
    <property type="entry name" value="GNAT_dom"/>
</dbReference>
<keyword evidence="3" id="KW-1185">Reference proteome</keyword>
<comment type="caution">
    <text evidence="2">The sequence shown here is derived from an EMBL/GenBank/DDBJ whole genome shotgun (WGS) entry which is preliminary data.</text>
</comment>
<organism evidence="2 3">
    <name type="scientific">Photobacterium galatheae</name>
    <dbReference type="NCBI Taxonomy" id="1654360"/>
    <lineage>
        <taxon>Bacteria</taxon>
        <taxon>Pseudomonadati</taxon>
        <taxon>Pseudomonadota</taxon>
        <taxon>Gammaproteobacteria</taxon>
        <taxon>Vibrionales</taxon>
        <taxon>Vibrionaceae</taxon>
        <taxon>Photobacterium</taxon>
    </lineage>
</organism>
<evidence type="ECO:0000313" key="2">
    <source>
        <dbReference type="EMBL" id="KDM91633.1"/>
    </source>
</evidence>
<dbReference type="PANTHER" id="PTHR39173">
    <property type="entry name" value="ACETYLTRANSFERASE"/>
    <property type="match status" value="1"/>
</dbReference>
<evidence type="ECO:0000313" key="3">
    <source>
        <dbReference type="Proteomes" id="UP000027192"/>
    </source>
</evidence>
<dbReference type="CDD" id="cd04301">
    <property type="entry name" value="NAT_SF"/>
    <property type="match status" value="1"/>
</dbReference>
<reference evidence="2 3" key="1">
    <citation type="submission" date="2014-04" db="EMBL/GenBank/DDBJ databases">
        <title>Draft genome sequence of Photobacterium halotolerans S2753: a solonamide, ngercheumicin and holomycin producer.</title>
        <authorList>
            <person name="Machado H.R."/>
            <person name="Gram L."/>
        </authorList>
    </citation>
    <scope>NUCLEOTIDE SEQUENCE [LARGE SCALE GENOMIC DNA]</scope>
    <source>
        <strain evidence="2 3">S2753</strain>
    </source>
</reference>
<dbReference type="PROSITE" id="PS51186">
    <property type="entry name" value="GNAT"/>
    <property type="match status" value="1"/>
</dbReference>
<name>A0A066RW82_9GAMM</name>
<dbReference type="STRING" id="1654360.EA58_11470"/>
<accession>A0A066RW82</accession>
<dbReference type="GO" id="GO:0016747">
    <property type="term" value="F:acyltransferase activity, transferring groups other than amino-acyl groups"/>
    <property type="evidence" value="ECO:0007669"/>
    <property type="project" value="InterPro"/>
</dbReference>
<evidence type="ECO:0000259" key="1">
    <source>
        <dbReference type="PROSITE" id="PS51186"/>
    </source>
</evidence>
<dbReference type="RefSeq" id="WP_036752392.1">
    <property type="nucleotide sequence ID" value="NZ_JAGSGC010000006.1"/>
</dbReference>
<dbReference type="AlphaFoldDB" id="A0A066RW82"/>
<keyword evidence="2" id="KW-0808">Transferase</keyword>
<dbReference type="OrthoDB" id="9797989at2"/>
<dbReference type="Proteomes" id="UP000027192">
    <property type="component" value="Unassembled WGS sequence"/>
</dbReference>
<feature type="domain" description="N-acetyltransferase" evidence="1">
    <location>
        <begin position="4"/>
        <end position="172"/>
    </location>
</feature>
<dbReference type="Pfam" id="PF13302">
    <property type="entry name" value="Acetyltransf_3"/>
    <property type="match status" value="1"/>
</dbReference>
<sequence length="172" mass="19184">MELVVLSSELESAFADFYHDFIKHDPENADFYARGTENFADYVRQLQDEEEGINLPDGYVPCSHLWLVENAVILGAIRIRHHIENDFLSLEGGHIGYDVAPSARGRGNGKVMLKLALSKACELGIRKALITADEDNIASRKVIESNGGIFESVVMGKVFPEPIARYWVSCEL</sequence>
<dbReference type="Gene3D" id="3.40.630.30">
    <property type="match status" value="1"/>
</dbReference>
<proteinExistence type="predicted"/>
<protein>
    <submittedName>
        <fullName evidence="2">Acetyltransferase</fullName>
    </submittedName>
</protein>
<dbReference type="EMBL" id="JMIB01000021">
    <property type="protein sequence ID" value="KDM91633.1"/>
    <property type="molecule type" value="Genomic_DNA"/>
</dbReference>
<dbReference type="InterPro" id="IPR016181">
    <property type="entry name" value="Acyl_CoA_acyltransferase"/>
</dbReference>
<dbReference type="PANTHER" id="PTHR39173:SF1">
    <property type="entry name" value="ACETYLTRANSFERASE"/>
    <property type="match status" value="1"/>
</dbReference>
<gene>
    <name evidence="2" type="ORF">EA58_11470</name>
</gene>